<dbReference type="Pfam" id="PF08511">
    <property type="entry name" value="COQ9"/>
    <property type="match status" value="1"/>
</dbReference>
<evidence type="ECO:0000313" key="3">
    <source>
        <dbReference type="Proteomes" id="UP001501565"/>
    </source>
</evidence>
<protein>
    <recommendedName>
        <fullName evidence="1">COQ9 C-terminal domain-containing protein</fullName>
    </recommendedName>
</protein>
<name>A0ABP7MX40_9GAMM</name>
<accession>A0ABP7MX40</accession>
<keyword evidence="3" id="KW-1185">Reference proteome</keyword>
<evidence type="ECO:0000259" key="1">
    <source>
        <dbReference type="Pfam" id="PF08511"/>
    </source>
</evidence>
<dbReference type="InterPro" id="IPR013718">
    <property type="entry name" value="COQ9_C"/>
</dbReference>
<dbReference type="Proteomes" id="UP001501565">
    <property type="component" value="Unassembled WGS sequence"/>
</dbReference>
<organism evidence="2 3">
    <name type="scientific">Litoribacillus peritrichatus</name>
    <dbReference type="NCBI Taxonomy" id="718191"/>
    <lineage>
        <taxon>Bacteria</taxon>
        <taxon>Pseudomonadati</taxon>
        <taxon>Pseudomonadota</taxon>
        <taxon>Gammaproteobacteria</taxon>
        <taxon>Oceanospirillales</taxon>
        <taxon>Oceanospirillaceae</taxon>
        <taxon>Litoribacillus</taxon>
    </lineage>
</organism>
<reference evidence="3" key="1">
    <citation type="journal article" date="2019" name="Int. J. Syst. Evol. Microbiol.">
        <title>The Global Catalogue of Microorganisms (GCM) 10K type strain sequencing project: providing services to taxonomists for standard genome sequencing and annotation.</title>
        <authorList>
            <consortium name="The Broad Institute Genomics Platform"/>
            <consortium name="The Broad Institute Genome Sequencing Center for Infectious Disease"/>
            <person name="Wu L."/>
            <person name="Ma J."/>
        </authorList>
    </citation>
    <scope>NUCLEOTIDE SEQUENCE [LARGE SCALE GENOMIC DNA]</scope>
    <source>
        <strain evidence="3">JCM 17551</strain>
    </source>
</reference>
<comment type="caution">
    <text evidence="2">The sequence shown here is derived from an EMBL/GenBank/DDBJ whole genome shotgun (WGS) entry which is preliminary data.</text>
</comment>
<evidence type="ECO:0000313" key="2">
    <source>
        <dbReference type="EMBL" id="GAA3930517.1"/>
    </source>
</evidence>
<proteinExistence type="predicted"/>
<dbReference type="EMBL" id="BAABBN010000007">
    <property type="protein sequence ID" value="GAA3930517.1"/>
    <property type="molecule type" value="Genomic_DNA"/>
</dbReference>
<sequence length="104" mass="12150">MGYKLEPGHFHLQAHGITRVSRTVQWFNGSMVQWFNGSMVQWFLEVSDRKYSGLKRIADEVAITSAYLASFNYFLFDNSENFTDTRSFLNQLINRVNSGHNLFF</sequence>
<feature type="domain" description="COQ9 C-terminal" evidence="1">
    <location>
        <begin position="62"/>
        <end position="97"/>
    </location>
</feature>
<gene>
    <name evidence="2" type="ORF">GCM10022277_29040</name>
</gene>
<dbReference type="Gene3D" id="1.10.357.10">
    <property type="entry name" value="Tetracycline Repressor, domain 2"/>
    <property type="match status" value="1"/>
</dbReference>